<dbReference type="Proteomes" id="UP000001798">
    <property type="component" value="Chromosome 3"/>
</dbReference>
<protein>
    <recommendedName>
        <fullName evidence="3">Carrier domain-containing protein</fullName>
    </recommendedName>
</protein>
<dbReference type="Gene3D" id="3.90.180.10">
    <property type="entry name" value="Medium-chain alcohol dehydrogenases, catalytic domain"/>
    <property type="match status" value="1"/>
</dbReference>
<dbReference type="PANTHER" id="PTHR43775:SF29">
    <property type="entry name" value="ASPERFURANONE POLYKETIDE SYNTHASE AFOG-RELATED"/>
    <property type="match status" value="1"/>
</dbReference>
<evidence type="ECO:0000259" key="3">
    <source>
        <dbReference type="PROSITE" id="PS50075"/>
    </source>
</evidence>
<dbReference type="GO" id="GO:0016491">
    <property type="term" value="F:oxidoreductase activity"/>
    <property type="evidence" value="ECO:0007669"/>
    <property type="project" value="InterPro"/>
</dbReference>
<dbReference type="RefSeq" id="XP_024547849.1">
    <property type="nucleotide sequence ID" value="XM_024692076.1"/>
</dbReference>
<dbReference type="Gene3D" id="3.40.50.720">
    <property type="entry name" value="NAD(P)-binding Rossmann-like Domain"/>
    <property type="match status" value="1"/>
</dbReference>
<evidence type="ECO:0000256" key="1">
    <source>
        <dbReference type="ARBA" id="ARBA00022450"/>
    </source>
</evidence>
<dbReference type="GO" id="GO:0004312">
    <property type="term" value="F:fatty acid synthase activity"/>
    <property type="evidence" value="ECO:0007669"/>
    <property type="project" value="TreeGrafter"/>
</dbReference>
<evidence type="ECO:0000313" key="5">
    <source>
        <dbReference type="Proteomes" id="UP000001798"/>
    </source>
</evidence>
<keyword evidence="1" id="KW-0596">Phosphopantetheine</keyword>
<reference evidence="4 5" key="3">
    <citation type="journal article" date="2017" name="Mol. Plant Pathol.">
        <title>A gapless genome sequence of the fungus Botrytis cinerea.</title>
        <authorList>
            <person name="Van Kan J.A."/>
            <person name="Stassen J.H."/>
            <person name="Mosbach A."/>
            <person name="Van Der Lee T.A."/>
            <person name="Faino L."/>
            <person name="Farmer A.D."/>
            <person name="Papasotiriou D.G."/>
            <person name="Zhou S."/>
            <person name="Seidl M.F."/>
            <person name="Cottam E."/>
            <person name="Edel D."/>
            <person name="Hahn M."/>
            <person name="Schwartz D.C."/>
            <person name="Dietrich R.A."/>
            <person name="Widdison S."/>
            <person name="Scalliet G."/>
        </authorList>
    </citation>
    <scope>NUCLEOTIDE SEQUENCE [LARGE SCALE GENOMIC DNA]</scope>
    <source>
        <strain evidence="4 5">B05.10</strain>
    </source>
</reference>
<dbReference type="PANTHER" id="PTHR43775">
    <property type="entry name" value="FATTY ACID SYNTHASE"/>
    <property type="match status" value="1"/>
</dbReference>
<name>A0A384JDM1_BOTFB</name>
<evidence type="ECO:0000313" key="4">
    <source>
        <dbReference type="EMBL" id="ATZ48424.1"/>
    </source>
</evidence>
<dbReference type="InterPro" id="IPR009081">
    <property type="entry name" value="PP-bd_ACP"/>
</dbReference>
<dbReference type="SMART" id="SM00822">
    <property type="entry name" value="PKS_KR"/>
    <property type="match status" value="1"/>
</dbReference>
<dbReference type="InterPro" id="IPR036291">
    <property type="entry name" value="NAD(P)-bd_dom_sf"/>
</dbReference>
<feature type="domain" description="Carrier" evidence="3">
    <location>
        <begin position="451"/>
        <end position="539"/>
    </location>
</feature>
<dbReference type="PROSITE" id="PS00012">
    <property type="entry name" value="PHOSPHOPANTETHEINE"/>
    <property type="match status" value="1"/>
</dbReference>
<keyword evidence="2" id="KW-0597">Phosphoprotein</keyword>
<evidence type="ECO:0000256" key="2">
    <source>
        <dbReference type="ARBA" id="ARBA00022553"/>
    </source>
</evidence>
<dbReference type="InterPro" id="IPR050091">
    <property type="entry name" value="PKS_NRPS_Biosynth_Enz"/>
</dbReference>
<dbReference type="GO" id="GO:0044550">
    <property type="term" value="P:secondary metabolite biosynthetic process"/>
    <property type="evidence" value="ECO:0007669"/>
    <property type="project" value="TreeGrafter"/>
</dbReference>
<dbReference type="Pfam" id="PF08659">
    <property type="entry name" value="KR"/>
    <property type="match status" value="1"/>
</dbReference>
<dbReference type="AlphaFoldDB" id="A0A384JDM1"/>
<accession>A0A384JDM1</accession>
<dbReference type="InterPro" id="IPR006162">
    <property type="entry name" value="Ppantetheine_attach_site"/>
</dbReference>
<dbReference type="SMART" id="SM00829">
    <property type="entry name" value="PKS_ER"/>
    <property type="match status" value="1"/>
</dbReference>
<dbReference type="Pfam" id="PF13602">
    <property type="entry name" value="ADH_zinc_N_2"/>
    <property type="match status" value="1"/>
</dbReference>
<dbReference type="InterPro" id="IPR036736">
    <property type="entry name" value="ACP-like_sf"/>
</dbReference>
<gene>
    <name evidence="4" type="ORF">BCIN_03g06470</name>
</gene>
<reference evidence="4 5" key="2">
    <citation type="journal article" date="2012" name="Eukaryot. Cell">
        <title>Genome update of Botrytis cinerea strains B05.10 and T4.</title>
        <authorList>
            <person name="Staats M."/>
            <person name="van Kan J.A."/>
        </authorList>
    </citation>
    <scope>NUCLEOTIDE SEQUENCE [LARGE SCALE GENOMIC DNA]</scope>
    <source>
        <strain evidence="4 5">B05.10</strain>
    </source>
</reference>
<dbReference type="SMART" id="SM00823">
    <property type="entry name" value="PKS_PP"/>
    <property type="match status" value="1"/>
</dbReference>
<dbReference type="VEuPathDB" id="FungiDB:Bcin03g06470"/>
<dbReference type="OrthoDB" id="329835at2759"/>
<sequence>MLDVAWQITDLSFADGIRRMTNERGVDVILNSLAGESLLASWDLIAPYGRFIEIGKKDINANSDLPMRPFMRGATFVSLDVSRKIYDMPREVIGHTKKLLEMVKDGILQPAHPVHILSVSDIQKGMRMLQDGKLIGKVVFDLDQPHALVPNMLRTKPSFFFNEDKTYLIAGGTGELGLAIARWMVEERGCKNLLLLSLSGLKSEVAIRTVKELRQTGARIEAPPCDITKIDILRNILRKYAYDMPPIGGCIQGSMILRDTIFSNMTHDDWRTSTDPKTIGSWNLHTLLPHGLDFFVLLSSVAGVLGSGGQANYAAGNTYLDSLARYRVSRGQKAIAFNLGVMLENGFLASKSTLRERILANGVLSGVAPRQFFALLDKYCNPSLDVLPIDESQPMIGLASPAQILKRAPKYSPFPTLPFYQYIMYRAHKSAQAQVGEVDGSAKMRHAFLAAETLPEAGAIVAEAFRQRLLGSMPGSGESVVSGDTEALNKQIRSYGVDSLVAIELRGWFAKEFGVDVPIFDILGEGTLLSIGISAAAKSSLRVVADAPTE</sequence>
<dbReference type="GeneID" id="5436009"/>
<organism evidence="4 5">
    <name type="scientific">Botryotinia fuckeliana (strain B05.10)</name>
    <name type="common">Noble rot fungus</name>
    <name type="synonym">Botrytis cinerea</name>
    <dbReference type="NCBI Taxonomy" id="332648"/>
    <lineage>
        <taxon>Eukaryota</taxon>
        <taxon>Fungi</taxon>
        <taxon>Dikarya</taxon>
        <taxon>Ascomycota</taxon>
        <taxon>Pezizomycotina</taxon>
        <taxon>Leotiomycetes</taxon>
        <taxon>Helotiales</taxon>
        <taxon>Sclerotiniaceae</taxon>
        <taxon>Botrytis</taxon>
    </lineage>
</organism>
<dbReference type="SUPFAM" id="SSF51735">
    <property type="entry name" value="NAD(P)-binding Rossmann-fold domains"/>
    <property type="match status" value="2"/>
</dbReference>
<dbReference type="GO" id="GO:0006633">
    <property type="term" value="P:fatty acid biosynthetic process"/>
    <property type="evidence" value="ECO:0007669"/>
    <property type="project" value="TreeGrafter"/>
</dbReference>
<dbReference type="InterPro" id="IPR020843">
    <property type="entry name" value="ER"/>
</dbReference>
<dbReference type="PROSITE" id="PS50075">
    <property type="entry name" value="CARRIER"/>
    <property type="match status" value="1"/>
</dbReference>
<proteinExistence type="predicted"/>
<dbReference type="CDD" id="cd05195">
    <property type="entry name" value="enoyl_red"/>
    <property type="match status" value="1"/>
</dbReference>
<keyword evidence="5" id="KW-1185">Reference proteome</keyword>
<dbReference type="InterPro" id="IPR013968">
    <property type="entry name" value="PKS_KR"/>
</dbReference>
<dbReference type="InterPro" id="IPR057326">
    <property type="entry name" value="KR_dom"/>
</dbReference>
<dbReference type="EMBL" id="CP009807">
    <property type="protein sequence ID" value="ATZ48424.1"/>
    <property type="molecule type" value="Genomic_DNA"/>
</dbReference>
<reference evidence="4 5" key="1">
    <citation type="journal article" date="2011" name="PLoS Genet.">
        <title>Genomic analysis of the necrotrophic fungal pathogens Sclerotinia sclerotiorum and Botrytis cinerea.</title>
        <authorList>
            <person name="Amselem J."/>
            <person name="Cuomo C.A."/>
            <person name="van Kan J.A."/>
            <person name="Viaud M."/>
            <person name="Benito E.P."/>
            <person name="Couloux A."/>
            <person name="Coutinho P.M."/>
            <person name="de Vries R.P."/>
            <person name="Dyer P.S."/>
            <person name="Fillinger S."/>
            <person name="Fournier E."/>
            <person name="Gout L."/>
            <person name="Hahn M."/>
            <person name="Kohn L."/>
            <person name="Lapalu N."/>
            <person name="Plummer K.M."/>
            <person name="Pradier J.M."/>
            <person name="Quevillon E."/>
            <person name="Sharon A."/>
            <person name="Simon A."/>
            <person name="ten Have A."/>
            <person name="Tudzynski B."/>
            <person name="Tudzynski P."/>
            <person name="Wincker P."/>
            <person name="Andrew M."/>
            <person name="Anthouard V."/>
            <person name="Beever R.E."/>
            <person name="Beffa R."/>
            <person name="Benoit I."/>
            <person name="Bouzid O."/>
            <person name="Brault B."/>
            <person name="Chen Z."/>
            <person name="Choquer M."/>
            <person name="Collemare J."/>
            <person name="Cotton P."/>
            <person name="Danchin E.G."/>
            <person name="Da Silva C."/>
            <person name="Gautier A."/>
            <person name="Giraud C."/>
            <person name="Giraud T."/>
            <person name="Gonzalez C."/>
            <person name="Grossetete S."/>
            <person name="Guldener U."/>
            <person name="Henrissat B."/>
            <person name="Howlett B.J."/>
            <person name="Kodira C."/>
            <person name="Kretschmer M."/>
            <person name="Lappartient A."/>
            <person name="Leroch M."/>
            <person name="Levis C."/>
            <person name="Mauceli E."/>
            <person name="Neuveglise C."/>
            <person name="Oeser B."/>
            <person name="Pearson M."/>
            <person name="Poulain J."/>
            <person name="Poussereau N."/>
            <person name="Quesneville H."/>
            <person name="Rascle C."/>
            <person name="Schumacher J."/>
            <person name="Segurens B."/>
            <person name="Sexton A."/>
            <person name="Silva E."/>
            <person name="Sirven C."/>
            <person name="Soanes D.M."/>
            <person name="Talbot N.J."/>
            <person name="Templeton M."/>
            <person name="Yandava C."/>
            <person name="Yarden O."/>
            <person name="Zeng Q."/>
            <person name="Rollins J.A."/>
            <person name="Lebrun M.H."/>
            <person name="Dickman M."/>
        </authorList>
    </citation>
    <scope>NUCLEOTIDE SEQUENCE [LARGE SCALE GENOMIC DNA]</scope>
    <source>
        <strain evidence="4 5">B05.10</strain>
    </source>
</reference>
<dbReference type="InterPro" id="IPR020806">
    <property type="entry name" value="PKS_PP-bd"/>
</dbReference>
<dbReference type="GO" id="GO:0031177">
    <property type="term" value="F:phosphopantetheine binding"/>
    <property type="evidence" value="ECO:0007669"/>
    <property type="project" value="InterPro"/>
</dbReference>
<dbReference type="SUPFAM" id="SSF47336">
    <property type="entry name" value="ACP-like"/>
    <property type="match status" value="1"/>
</dbReference>
<dbReference type="Pfam" id="PF00550">
    <property type="entry name" value="PP-binding"/>
    <property type="match status" value="1"/>
</dbReference>
<dbReference type="KEGG" id="bfu:BCIN_03g06470"/>